<sequence>MDTDRMQILFLDWLHDRHPAGNPRPGPPCLLTRHGEPSRDDELLDFLTEPPPEASRLDDFLAERQPEHARDGSWPKAVRALCDDGRLESFPHLEAAHGLTVGLTDKGRRDVVNRRRRRQEPVLRAAAARDQIVRWLYRQPQHAAGRGLFMDGHFEGDPFSAEELREALDYLRRKGLVAGRDGVVRPERPAYPASGAVPPDYPRPHRPRRPPASGVRLTPQGIDCRELYGGSVSDYVRRPESSISVSIPNNQGQVNVGSSGGTQEMVVHRGAIERFTDSVLSELPHSGLDAHDREKLGGLLADLQREAQAAEPDDARISGRFQRLIAYVSEAGKPVLTALLMAAVQGYGLPPA</sequence>
<comment type="caution">
    <text evidence="2">The sequence shown here is derived from an EMBL/GenBank/DDBJ whole genome shotgun (WGS) entry which is preliminary data.</text>
</comment>
<gene>
    <name evidence="2" type="ORF">Ani05nite_28090</name>
</gene>
<evidence type="ECO:0000256" key="1">
    <source>
        <dbReference type="SAM" id="MobiDB-lite"/>
    </source>
</evidence>
<proteinExistence type="predicted"/>
<dbReference type="RefSeq" id="WP_344937190.1">
    <property type="nucleotide sequence ID" value="NZ_BAAAYJ010000111.1"/>
</dbReference>
<dbReference type="EMBL" id="BOMQ01000031">
    <property type="protein sequence ID" value="GIE49275.1"/>
    <property type="molecule type" value="Genomic_DNA"/>
</dbReference>
<name>A0A919JH98_9ACTN</name>
<evidence type="ECO:0000313" key="2">
    <source>
        <dbReference type="EMBL" id="GIE49275.1"/>
    </source>
</evidence>
<reference evidence="2" key="1">
    <citation type="submission" date="2021-01" db="EMBL/GenBank/DDBJ databases">
        <title>Whole genome shotgun sequence of Actinoplanes nipponensis NBRC 14063.</title>
        <authorList>
            <person name="Komaki H."/>
            <person name="Tamura T."/>
        </authorList>
    </citation>
    <scope>NUCLEOTIDE SEQUENCE</scope>
    <source>
        <strain evidence="2">NBRC 14063</strain>
    </source>
</reference>
<accession>A0A919JH98</accession>
<dbReference type="AlphaFoldDB" id="A0A919JH98"/>
<keyword evidence="3" id="KW-1185">Reference proteome</keyword>
<protein>
    <submittedName>
        <fullName evidence="2">Uncharacterized protein</fullName>
    </submittedName>
</protein>
<evidence type="ECO:0000313" key="3">
    <source>
        <dbReference type="Proteomes" id="UP000647172"/>
    </source>
</evidence>
<organism evidence="2 3">
    <name type="scientific">Actinoplanes nipponensis</name>
    <dbReference type="NCBI Taxonomy" id="135950"/>
    <lineage>
        <taxon>Bacteria</taxon>
        <taxon>Bacillati</taxon>
        <taxon>Actinomycetota</taxon>
        <taxon>Actinomycetes</taxon>
        <taxon>Micromonosporales</taxon>
        <taxon>Micromonosporaceae</taxon>
        <taxon>Actinoplanes</taxon>
    </lineage>
</organism>
<feature type="region of interest" description="Disordered" evidence="1">
    <location>
        <begin position="187"/>
        <end position="218"/>
    </location>
</feature>
<dbReference type="Proteomes" id="UP000647172">
    <property type="component" value="Unassembled WGS sequence"/>
</dbReference>